<feature type="compositionally biased region" description="Basic and acidic residues" evidence="1">
    <location>
        <begin position="11"/>
        <end position="32"/>
    </location>
</feature>
<dbReference type="Proteomes" id="UP000070810">
    <property type="component" value="Unassembled WGS sequence"/>
</dbReference>
<feature type="region of interest" description="Disordered" evidence="1">
    <location>
        <begin position="1"/>
        <end position="34"/>
    </location>
</feature>
<evidence type="ECO:0000313" key="3">
    <source>
        <dbReference type="Proteomes" id="UP000070810"/>
    </source>
</evidence>
<reference evidence="2 3" key="1">
    <citation type="journal article" date="2016" name="Front. Microbiol.">
        <title>Genomic Resource of Rice Seed Associated Bacteria.</title>
        <authorList>
            <person name="Midha S."/>
            <person name="Bansal K."/>
            <person name="Sharma S."/>
            <person name="Kumar N."/>
            <person name="Patil P.P."/>
            <person name="Chaudhry V."/>
            <person name="Patil P.B."/>
        </authorList>
    </citation>
    <scope>NUCLEOTIDE SEQUENCE [LARGE SCALE GENOMIC DNA]</scope>
    <source>
        <strain evidence="2 3">NS354</strain>
    </source>
</reference>
<dbReference type="PATRIC" id="fig|1079994.3.peg.997"/>
<evidence type="ECO:0000256" key="1">
    <source>
        <dbReference type="SAM" id="MobiDB-lite"/>
    </source>
</evidence>
<name>A0A147ESL4_9MICO</name>
<organism evidence="2 3">
    <name type="scientific">Leucobacter chromiiresistens</name>
    <dbReference type="NCBI Taxonomy" id="1079994"/>
    <lineage>
        <taxon>Bacteria</taxon>
        <taxon>Bacillati</taxon>
        <taxon>Actinomycetota</taxon>
        <taxon>Actinomycetes</taxon>
        <taxon>Micrococcales</taxon>
        <taxon>Microbacteriaceae</taxon>
        <taxon>Leucobacter</taxon>
    </lineage>
</organism>
<dbReference type="AlphaFoldDB" id="A0A147ESL4"/>
<evidence type="ECO:0000313" key="2">
    <source>
        <dbReference type="EMBL" id="KTR87462.1"/>
    </source>
</evidence>
<sequence length="204" mass="21359">MRRVIRPRGPRGAEHDEPRGSEHDEPRGSERPRRMRTRLCAAAIALGIIATGQLQPPQQTEALWADGEVGRATFTAISVPIPPYGGECGIVGSLLNLGQSSLTMRWRLPAGYSLADARIGYTGSNGLVPAVDTLLGTGLRTTQSNGVLTTELTGALLNAALGASRSLSVLVVHPSGWTSPTRTVVGDWPLLGVGAATCTMTPAT</sequence>
<proteinExistence type="predicted"/>
<gene>
    <name evidence="2" type="ORF">NS354_00070</name>
</gene>
<dbReference type="EMBL" id="LDRK01000002">
    <property type="protein sequence ID" value="KTR87462.1"/>
    <property type="molecule type" value="Genomic_DNA"/>
</dbReference>
<protein>
    <submittedName>
        <fullName evidence="2">Uncharacterized protein</fullName>
    </submittedName>
</protein>
<comment type="caution">
    <text evidence="2">The sequence shown here is derived from an EMBL/GenBank/DDBJ whole genome shotgun (WGS) entry which is preliminary data.</text>
</comment>
<accession>A0A147ESL4</accession>
<keyword evidence="3" id="KW-1185">Reference proteome</keyword>